<organism evidence="1 2">
    <name type="scientific">Allacma fusca</name>
    <dbReference type="NCBI Taxonomy" id="39272"/>
    <lineage>
        <taxon>Eukaryota</taxon>
        <taxon>Metazoa</taxon>
        <taxon>Ecdysozoa</taxon>
        <taxon>Arthropoda</taxon>
        <taxon>Hexapoda</taxon>
        <taxon>Collembola</taxon>
        <taxon>Symphypleona</taxon>
        <taxon>Sminthuridae</taxon>
        <taxon>Allacma</taxon>
    </lineage>
</organism>
<reference evidence="1" key="1">
    <citation type="submission" date="2021-06" db="EMBL/GenBank/DDBJ databases">
        <authorList>
            <person name="Hodson N. C."/>
            <person name="Mongue J. A."/>
            <person name="Jaron S. K."/>
        </authorList>
    </citation>
    <scope>NUCLEOTIDE SEQUENCE</scope>
</reference>
<sequence>EFHQVFIEMEPGGLAESKKLIIPWLPLLKIQTKSVREWTLSGLFLNGDLFPRFGVIALL</sequence>
<accession>A0A8J2P7N2</accession>
<protein>
    <submittedName>
        <fullName evidence="1">Uncharacterized protein</fullName>
    </submittedName>
</protein>
<comment type="caution">
    <text evidence="1">The sequence shown here is derived from an EMBL/GenBank/DDBJ whole genome shotgun (WGS) entry which is preliminary data.</text>
</comment>
<name>A0A8J2P7N2_9HEXA</name>
<evidence type="ECO:0000313" key="1">
    <source>
        <dbReference type="EMBL" id="CAG7817766.1"/>
    </source>
</evidence>
<keyword evidence="2" id="KW-1185">Reference proteome</keyword>
<feature type="non-terminal residue" evidence="1">
    <location>
        <position position="1"/>
    </location>
</feature>
<gene>
    <name evidence="1" type="ORF">AFUS01_LOCUS28313</name>
</gene>
<proteinExistence type="predicted"/>
<dbReference type="EMBL" id="CAJVCH010402884">
    <property type="protein sequence ID" value="CAG7817766.1"/>
    <property type="molecule type" value="Genomic_DNA"/>
</dbReference>
<dbReference type="Proteomes" id="UP000708208">
    <property type="component" value="Unassembled WGS sequence"/>
</dbReference>
<evidence type="ECO:0000313" key="2">
    <source>
        <dbReference type="Proteomes" id="UP000708208"/>
    </source>
</evidence>
<dbReference type="AlphaFoldDB" id="A0A8J2P7N2"/>